<reference evidence="1" key="1">
    <citation type="submission" date="2021-06" db="EMBL/GenBank/DDBJ databases">
        <authorList>
            <person name="Kallberg Y."/>
            <person name="Tangrot J."/>
            <person name="Rosling A."/>
        </authorList>
    </citation>
    <scope>NUCLEOTIDE SEQUENCE</scope>
    <source>
        <strain evidence="1">FL966</strain>
    </source>
</reference>
<evidence type="ECO:0000313" key="2">
    <source>
        <dbReference type="Proteomes" id="UP000789759"/>
    </source>
</evidence>
<comment type="caution">
    <text evidence="1">The sequence shown here is derived from an EMBL/GenBank/DDBJ whole genome shotgun (WGS) entry which is preliminary data.</text>
</comment>
<accession>A0A9N8ZSC0</accession>
<dbReference type="Proteomes" id="UP000789759">
    <property type="component" value="Unassembled WGS sequence"/>
</dbReference>
<feature type="non-terminal residue" evidence="1">
    <location>
        <position position="122"/>
    </location>
</feature>
<proteinExistence type="predicted"/>
<evidence type="ECO:0000313" key="1">
    <source>
        <dbReference type="EMBL" id="CAG8506282.1"/>
    </source>
</evidence>
<dbReference type="OrthoDB" id="2481545at2759"/>
<dbReference type="EMBL" id="CAJVQA010001198">
    <property type="protein sequence ID" value="CAG8506282.1"/>
    <property type="molecule type" value="Genomic_DNA"/>
</dbReference>
<name>A0A9N8ZSC0_9GLOM</name>
<sequence length="122" mass="14004">MPAISITHNGISKRRPYETLSIPSTTFEQALNLYIGLQFDYLEHDRKLDKNEGVYKYIFECQHAGSPQAKKKAIEPSQQHNQNSSGPLITKLNLIYYGHTPCSNNAYFINTYQQLPQNIIDK</sequence>
<organism evidence="1 2">
    <name type="scientific">Cetraspora pellucida</name>
    <dbReference type="NCBI Taxonomy" id="1433469"/>
    <lineage>
        <taxon>Eukaryota</taxon>
        <taxon>Fungi</taxon>
        <taxon>Fungi incertae sedis</taxon>
        <taxon>Mucoromycota</taxon>
        <taxon>Glomeromycotina</taxon>
        <taxon>Glomeromycetes</taxon>
        <taxon>Diversisporales</taxon>
        <taxon>Gigasporaceae</taxon>
        <taxon>Cetraspora</taxon>
    </lineage>
</organism>
<keyword evidence="2" id="KW-1185">Reference proteome</keyword>
<protein>
    <submittedName>
        <fullName evidence="1">9014_t:CDS:1</fullName>
    </submittedName>
</protein>
<dbReference type="AlphaFoldDB" id="A0A9N8ZSC0"/>
<gene>
    <name evidence="1" type="ORF">CPELLU_LOCUS2697</name>
</gene>